<dbReference type="RefSeq" id="WP_173777794.1">
    <property type="nucleotide sequence ID" value="NZ_JABSNO010000001.1"/>
</dbReference>
<comment type="caution">
    <text evidence="3">The sequence shown here is derived from an EMBL/GenBank/DDBJ whole genome shotgun (WGS) entry which is preliminary data.</text>
</comment>
<dbReference type="PANTHER" id="PTHR12526">
    <property type="entry name" value="GLYCOSYLTRANSFERASE"/>
    <property type="match status" value="1"/>
</dbReference>
<dbReference type="InterPro" id="IPR028098">
    <property type="entry name" value="Glyco_trans_4-like_N"/>
</dbReference>
<evidence type="ECO:0000313" key="3">
    <source>
        <dbReference type="EMBL" id="NRS91166.1"/>
    </source>
</evidence>
<evidence type="ECO:0000259" key="2">
    <source>
        <dbReference type="Pfam" id="PF13439"/>
    </source>
</evidence>
<feature type="domain" description="Glycosyl transferase family 1" evidence="1">
    <location>
        <begin position="133"/>
        <end position="276"/>
    </location>
</feature>
<dbReference type="Pfam" id="PF00534">
    <property type="entry name" value="Glycos_transf_1"/>
    <property type="match status" value="1"/>
</dbReference>
<dbReference type="PANTHER" id="PTHR12526:SF595">
    <property type="entry name" value="BLL5217 PROTEIN"/>
    <property type="match status" value="1"/>
</dbReference>
<dbReference type="SUPFAM" id="SSF53756">
    <property type="entry name" value="UDP-Glycosyltransferase/glycogen phosphorylase"/>
    <property type="match status" value="1"/>
</dbReference>
<proteinExistence type="predicted"/>
<name>A0A8J8G4J4_9FLAO</name>
<organism evidence="3 4">
    <name type="scientific">Frigoriflavimonas asaccharolytica</name>
    <dbReference type="NCBI Taxonomy" id="2735899"/>
    <lineage>
        <taxon>Bacteria</taxon>
        <taxon>Pseudomonadati</taxon>
        <taxon>Bacteroidota</taxon>
        <taxon>Flavobacteriia</taxon>
        <taxon>Flavobacteriales</taxon>
        <taxon>Weeksellaceae</taxon>
        <taxon>Frigoriflavimonas</taxon>
    </lineage>
</organism>
<accession>A0A8J8G4J4</accession>
<dbReference type="EMBL" id="JABSNO010000001">
    <property type="protein sequence ID" value="NRS91166.1"/>
    <property type="molecule type" value="Genomic_DNA"/>
</dbReference>
<evidence type="ECO:0000313" key="4">
    <source>
        <dbReference type="Proteomes" id="UP000610746"/>
    </source>
</evidence>
<keyword evidence="4" id="KW-1185">Reference proteome</keyword>
<dbReference type="InterPro" id="IPR001296">
    <property type="entry name" value="Glyco_trans_1"/>
</dbReference>
<sequence>MKIAIIHKATLPVTKYGGTERVVWDLAEELHKQNHEITFVVNGDSKIPFGKKIAIESIVDIRKDLPKDVDVLHFHSGFEGMDELETPFVFTLHGNIPFGHLLLKNTIFVSKNQAERYGGDGFVYNGLNWDNYQKPDLDSKRTHFHFLGKGAWRLKNLQGAIDVVKNAPREKLFVMGGKRFNINMGLRFTFTPKAKFFGMVDNDQKSRIMNTSKGLIFPVLWNEPFGLAIIESLYFGCPVFASPYGAISELVPKNLGYLSNSRKKLTEAIQNFENFDRNEAHQYAVENFSAKVMAENYIKMYQKVIDGETINSENPTLKIEEPKFLPWLD</sequence>
<dbReference type="AlphaFoldDB" id="A0A8J8G4J4"/>
<dbReference type="Proteomes" id="UP000610746">
    <property type="component" value="Unassembled WGS sequence"/>
</dbReference>
<feature type="domain" description="Glycosyltransferase subfamily 4-like N-terminal" evidence="2">
    <location>
        <begin position="16"/>
        <end position="99"/>
    </location>
</feature>
<dbReference type="GO" id="GO:0016757">
    <property type="term" value="F:glycosyltransferase activity"/>
    <property type="evidence" value="ECO:0007669"/>
    <property type="project" value="InterPro"/>
</dbReference>
<gene>
    <name evidence="3" type="ORF">HNQ03_000231</name>
</gene>
<evidence type="ECO:0000259" key="1">
    <source>
        <dbReference type="Pfam" id="PF00534"/>
    </source>
</evidence>
<reference evidence="3" key="1">
    <citation type="submission" date="2020-05" db="EMBL/GenBank/DDBJ databases">
        <title>Genomic Encyclopedia of Type Strains, Phase IV (KMG-V): Genome sequencing to study the core and pangenomes of soil and plant-associated prokaryotes.</title>
        <authorList>
            <person name="Whitman W."/>
        </authorList>
    </citation>
    <scope>NUCLEOTIDE SEQUENCE</scope>
    <source>
        <strain evidence="3">16F</strain>
    </source>
</reference>
<protein>
    <submittedName>
        <fullName evidence="3">Glycosyltransferase involved in cell wall biosynthesis</fullName>
    </submittedName>
</protein>
<dbReference type="Gene3D" id="3.40.50.2000">
    <property type="entry name" value="Glycogen Phosphorylase B"/>
    <property type="match status" value="2"/>
</dbReference>
<dbReference type="Pfam" id="PF13439">
    <property type="entry name" value="Glyco_transf_4"/>
    <property type="match status" value="1"/>
</dbReference>